<reference evidence="2 3" key="1">
    <citation type="submission" date="2020-04" db="EMBL/GenBank/DDBJ databases">
        <title>Paraburkholderia sp. G-4-1-8 isolated from soil.</title>
        <authorList>
            <person name="Dahal R.H."/>
        </authorList>
    </citation>
    <scope>NUCLEOTIDE SEQUENCE [LARGE SCALE GENOMIC DNA]</scope>
    <source>
        <strain evidence="2 3">G-4-1-8</strain>
    </source>
</reference>
<proteinExistence type="predicted"/>
<feature type="region of interest" description="Disordered" evidence="1">
    <location>
        <begin position="125"/>
        <end position="149"/>
    </location>
</feature>
<dbReference type="AlphaFoldDB" id="A0A7X9ZWE8"/>
<gene>
    <name evidence="2" type="ORF">HHL14_09760</name>
</gene>
<name>A0A7X9ZWE8_9BURK</name>
<evidence type="ECO:0000313" key="3">
    <source>
        <dbReference type="Proteomes" id="UP000583127"/>
    </source>
</evidence>
<evidence type="ECO:0000256" key="1">
    <source>
        <dbReference type="SAM" id="MobiDB-lite"/>
    </source>
</evidence>
<protein>
    <submittedName>
        <fullName evidence="2">Uncharacterized protein</fullName>
    </submittedName>
</protein>
<comment type="caution">
    <text evidence="2">The sequence shown here is derived from an EMBL/GenBank/DDBJ whole genome shotgun (WGS) entry which is preliminary data.</text>
</comment>
<keyword evidence="3" id="KW-1185">Reference proteome</keyword>
<evidence type="ECO:0000313" key="2">
    <source>
        <dbReference type="EMBL" id="NML31119.1"/>
    </source>
</evidence>
<dbReference type="EMBL" id="JABBFZ010000004">
    <property type="protein sequence ID" value="NML31119.1"/>
    <property type="molecule type" value="Genomic_DNA"/>
</dbReference>
<sequence length="149" mass="16494">MQQRIGCDRQQVRQEAGIDLKADIKKPASFGGFLVTASRRALTHHSMNDANNQRNTDVEAVHAGDHRRLGELCQSPLACPLRLPTCLRETRESAFGKKVSCHGKLVPLAFSPKFISHPKRFSYPRFSSASKETGRASNGAPRSSRHRSA</sequence>
<accession>A0A7X9ZWE8</accession>
<dbReference type="Proteomes" id="UP000583127">
    <property type="component" value="Unassembled WGS sequence"/>
</dbReference>
<dbReference type="RefSeq" id="WP_169497397.1">
    <property type="nucleotide sequence ID" value="NZ_JABBFZ010000004.1"/>
</dbReference>
<organism evidence="2 3">
    <name type="scientific">Paraburkholderia antibiotica</name>
    <dbReference type="NCBI Taxonomy" id="2728839"/>
    <lineage>
        <taxon>Bacteria</taxon>
        <taxon>Pseudomonadati</taxon>
        <taxon>Pseudomonadota</taxon>
        <taxon>Betaproteobacteria</taxon>
        <taxon>Burkholderiales</taxon>
        <taxon>Burkholderiaceae</taxon>
        <taxon>Paraburkholderia</taxon>
    </lineage>
</organism>